<keyword evidence="2" id="KW-1185">Reference proteome</keyword>
<name>A0A0F3GM77_9BACT</name>
<dbReference type="Proteomes" id="UP000033423">
    <property type="component" value="Unassembled WGS sequence"/>
</dbReference>
<gene>
    <name evidence="1" type="ORF">MBAV_004721</name>
</gene>
<reference evidence="1 2" key="1">
    <citation type="submission" date="2015-02" db="EMBL/GenBank/DDBJ databases">
        <title>Single-cell genomics of uncultivated deep-branching MTB reveals a conserved set of magnetosome genes.</title>
        <authorList>
            <person name="Kolinko S."/>
            <person name="Richter M."/>
            <person name="Glockner F.O."/>
            <person name="Brachmann A."/>
            <person name="Schuler D."/>
        </authorList>
    </citation>
    <scope>NUCLEOTIDE SEQUENCE [LARGE SCALE GENOMIC DNA]</scope>
    <source>
        <strain evidence="1">TM-1</strain>
    </source>
</reference>
<dbReference type="EMBL" id="LACI01002051">
    <property type="protein sequence ID" value="KJU83084.1"/>
    <property type="molecule type" value="Genomic_DNA"/>
</dbReference>
<sequence>MDSRFRGNDSEWRLWPVHACPWLEQGVIPQPAPILNRGKQESRSLPLGLNRGYKNVVAIKSINGYGSSSCKSLNPLNQGSDNLQKGMWCAMR</sequence>
<protein>
    <submittedName>
        <fullName evidence="1">Uncharacterized protein</fullName>
    </submittedName>
</protein>
<proteinExistence type="predicted"/>
<accession>A0A0F3GM77</accession>
<comment type="caution">
    <text evidence="1">The sequence shown here is derived from an EMBL/GenBank/DDBJ whole genome shotgun (WGS) entry which is preliminary data.</text>
</comment>
<organism evidence="1 2">
    <name type="scientific">Candidatus Magnetobacterium bavaricum</name>
    <dbReference type="NCBI Taxonomy" id="29290"/>
    <lineage>
        <taxon>Bacteria</taxon>
        <taxon>Pseudomonadati</taxon>
        <taxon>Nitrospirota</taxon>
        <taxon>Thermodesulfovibrionia</taxon>
        <taxon>Thermodesulfovibrionales</taxon>
        <taxon>Candidatus Magnetobacteriaceae</taxon>
        <taxon>Candidatus Magnetobacterium</taxon>
    </lineage>
</organism>
<evidence type="ECO:0000313" key="2">
    <source>
        <dbReference type="Proteomes" id="UP000033423"/>
    </source>
</evidence>
<dbReference type="AlphaFoldDB" id="A0A0F3GM77"/>
<evidence type="ECO:0000313" key="1">
    <source>
        <dbReference type="EMBL" id="KJU83084.1"/>
    </source>
</evidence>